<gene>
    <name evidence="1" type="ORF">LKD48_02995</name>
</gene>
<dbReference type="AlphaFoldDB" id="A0AAE3JBA3"/>
<comment type="caution">
    <text evidence="1">The sequence shown here is derived from an EMBL/GenBank/DDBJ whole genome shotgun (WGS) entry which is preliminary data.</text>
</comment>
<keyword evidence="2" id="KW-1185">Reference proteome</keyword>
<evidence type="ECO:0000313" key="1">
    <source>
        <dbReference type="EMBL" id="MCC2220616.1"/>
    </source>
</evidence>
<dbReference type="InterPro" id="IPR043743">
    <property type="entry name" value="DUF5688"/>
</dbReference>
<organism evidence="1 2">
    <name type="scientific">Anthropogastromicrobium aceti</name>
    <dbReference type="NCBI Taxonomy" id="2981768"/>
    <lineage>
        <taxon>Bacteria</taxon>
        <taxon>Bacillati</taxon>
        <taxon>Bacillota</taxon>
        <taxon>Clostridia</taxon>
        <taxon>Lachnospirales</taxon>
        <taxon>Lachnospiraceae</taxon>
        <taxon>Anthropogastromicrobium</taxon>
    </lineage>
</organism>
<proteinExistence type="predicted"/>
<evidence type="ECO:0000313" key="2">
    <source>
        <dbReference type="Proteomes" id="UP001198200"/>
    </source>
</evidence>
<sequence>MDYQQFLFTITAGLQSACQAEEKITVQTIEQKHTAKIKTVSLYHRGKRTTPWIYMAPFYRLYQHGYSMESIQKELKNVLDMVTENNKVEGEIFTNFECAAAFLSVRLISYQKNKEFLSLVPHRRILDLAIIYQLVFEGTDTTMGAAVVYQDHCRIWEVTEDILFQTAITSMIRRFPPSLNSVEALIGLPELPVQSDFPHLFALTNSKAFFGASVIMYPGILRTAAKKLGGAYYILPSSMHEVLLLAKDKDTDPSQLKEIVEEVNLTDAVSTDFLSNHVYEYDSDEDTVTIVV</sequence>
<name>A0AAE3JBA3_9FIRM</name>
<dbReference type="Proteomes" id="UP001198200">
    <property type="component" value="Unassembled WGS sequence"/>
</dbReference>
<accession>A0AAE3JBA3</accession>
<dbReference type="Pfam" id="PF18941">
    <property type="entry name" value="DUF5688"/>
    <property type="match status" value="1"/>
</dbReference>
<protein>
    <submittedName>
        <fullName evidence="1">DUF5688 family protein</fullName>
    </submittedName>
</protein>
<reference evidence="1 2" key="1">
    <citation type="submission" date="2021-10" db="EMBL/GenBank/DDBJ databases">
        <title>Anaerobic single-cell dispensing facilitates the cultivation of human gut bacteria.</title>
        <authorList>
            <person name="Afrizal A."/>
        </authorList>
    </citation>
    <scope>NUCLEOTIDE SEQUENCE [LARGE SCALE GENOMIC DNA]</scope>
    <source>
        <strain evidence="1 2">CLA-AA-H224</strain>
    </source>
</reference>
<dbReference type="RefSeq" id="WP_308731145.1">
    <property type="nucleotide sequence ID" value="NZ_JAJEQN010000005.1"/>
</dbReference>
<dbReference type="EMBL" id="JAJEQN010000005">
    <property type="protein sequence ID" value="MCC2220616.1"/>
    <property type="molecule type" value="Genomic_DNA"/>
</dbReference>